<evidence type="ECO:0000313" key="3">
    <source>
        <dbReference type="EMBL" id="PDW02601.1"/>
    </source>
</evidence>
<name>A0A2A6RI34_9CHLR</name>
<dbReference type="InterPro" id="IPR001482">
    <property type="entry name" value="T2SS/T4SS_dom"/>
</dbReference>
<proteinExistence type="inferred from homology"/>
<dbReference type="Gene3D" id="3.30.450.380">
    <property type="match status" value="1"/>
</dbReference>
<gene>
    <name evidence="3" type="ORF">CJ255_13205</name>
</gene>
<dbReference type="SUPFAM" id="SSF52540">
    <property type="entry name" value="P-loop containing nucleoside triphosphate hydrolases"/>
    <property type="match status" value="1"/>
</dbReference>
<dbReference type="InterPro" id="IPR050921">
    <property type="entry name" value="T4SS_GSP_E_ATPase"/>
</dbReference>
<sequence length="668" mass="72228">MQPSNSPPPPRPLAVIEDGGLAALVTEPVVVSGRSHDAAILQAVREALRDQIGAELLDPVAPASTRDPEVLRVLRAEIGTQVERGYGPLRELPTDERSLLNLFQDALGWGPAQPYLDDERVQELKIIGDRIMVQEEGNDFTLVPERFPDARQALDRALLLAARLNVPLDRTRPQDTLPLAHGTRMHVTIPPCTPEETGLICIRRGRRYAWGLDDVLSRGACDQAVGDLLRLLVRAGCSFLIAGETGCGKTAMLEAIVNAWPGEPHVITIEDNTLEINVRHAVWTRELVQTALEPEAFGRAAREVLRQTPSVVAPGETRAAEAGAILAVAVSGHAVVTTIHARTAMRAVQRFADCAAMPGAYIYSGRRENALEDACDNFQVVMHLEKIAGRRYIDEILLLDGVTGNDERPRPRAIRLAWVEQQDGVLRWATAATAEGNQLHWKGNERTPEGLVRRLRLLGMQAAVRAAPSSRAVIEESISRAATAVRAGDAAQALAILRRAWRERPDARLVLAAQRAIELDAAQAAALTTVARKLTSTIQAALRARDWAAAQAAHDEAQSDLALLAAYAPPGGWEALAQAIAAGAARERRAEGALSQARLALAQGRARDAVELLAPYQPDELPPELARRTLTTRRDALIALRDAGELGSDALTPVEAALSAFGRMKDEG</sequence>
<reference evidence="4" key="1">
    <citation type="submission" date="2017-08" db="EMBL/GenBank/DDBJ databases">
        <authorList>
            <person name="Grouzdev D.S."/>
            <person name="Gaisin V.A."/>
            <person name="Rysina M.S."/>
            <person name="Gorlenko V.M."/>
        </authorList>
    </citation>
    <scope>NUCLEOTIDE SEQUENCE [LARGE SCALE GENOMIC DNA]</scope>
    <source>
        <strain evidence="4">Kir15-3F</strain>
    </source>
</reference>
<dbReference type="Proteomes" id="UP000220527">
    <property type="component" value="Unassembled WGS sequence"/>
</dbReference>
<dbReference type="InterPro" id="IPR027417">
    <property type="entry name" value="P-loop_NTPase"/>
</dbReference>
<evidence type="ECO:0000313" key="4">
    <source>
        <dbReference type="Proteomes" id="UP000220527"/>
    </source>
</evidence>
<feature type="domain" description="Bacterial type II secretion system protein E" evidence="2">
    <location>
        <begin position="188"/>
        <end position="358"/>
    </location>
</feature>
<protein>
    <submittedName>
        <fullName evidence="3">Secretion system protein E</fullName>
    </submittedName>
</protein>
<evidence type="ECO:0000256" key="1">
    <source>
        <dbReference type="ARBA" id="ARBA00006611"/>
    </source>
</evidence>
<dbReference type="AlphaFoldDB" id="A0A2A6RI34"/>
<organism evidence="3 4">
    <name type="scientific">Candidatus Viridilinea mediisalina</name>
    <dbReference type="NCBI Taxonomy" id="2024553"/>
    <lineage>
        <taxon>Bacteria</taxon>
        <taxon>Bacillati</taxon>
        <taxon>Chloroflexota</taxon>
        <taxon>Chloroflexia</taxon>
        <taxon>Chloroflexales</taxon>
        <taxon>Chloroflexineae</taxon>
        <taxon>Oscillochloridaceae</taxon>
        <taxon>Candidatus Viridilinea</taxon>
    </lineage>
</organism>
<dbReference type="EMBL" id="NQWI01000060">
    <property type="protein sequence ID" value="PDW02601.1"/>
    <property type="molecule type" value="Genomic_DNA"/>
</dbReference>
<dbReference type="OrthoDB" id="9810761at2"/>
<accession>A0A2A6RI34</accession>
<comment type="similarity">
    <text evidence="1">Belongs to the GSP E family.</text>
</comment>
<dbReference type="GO" id="GO:0016887">
    <property type="term" value="F:ATP hydrolysis activity"/>
    <property type="evidence" value="ECO:0007669"/>
    <property type="project" value="InterPro"/>
</dbReference>
<dbReference type="Gene3D" id="3.40.50.300">
    <property type="entry name" value="P-loop containing nucleotide triphosphate hydrolases"/>
    <property type="match status" value="1"/>
</dbReference>
<dbReference type="Pfam" id="PF00437">
    <property type="entry name" value="T2SSE"/>
    <property type="match status" value="1"/>
</dbReference>
<comment type="caution">
    <text evidence="3">The sequence shown here is derived from an EMBL/GenBank/DDBJ whole genome shotgun (WGS) entry which is preliminary data.</text>
</comment>
<dbReference type="PANTHER" id="PTHR30486:SF6">
    <property type="entry name" value="TYPE IV PILUS RETRACTATION ATPASE PILT"/>
    <property type="match status" value="1"/>
</dbReference>
<dbReference type="PANTHER" id="PTHR30486">
    <property type="entry name" value="TWITCHING MOTILITY PROTEIN PILT"/>
    <property type="match status" value="1"/>
</dbReference>
<dbReference type="RefSeq" id="WP_097644574.1">
    <property type="nucleotide sequence ID" value="NZ_NQWI01000060.1"/>
</dbReference>
<evidence type="ECO:0000259" key="2">
    <source>
        <dbReference type="Pfam" id="PF00437"/>
    </source>
</evidence>
<keyword evidence="4" id="KW-1185">Reference proteome</keyword>